<feature type="transmembrane region" description="Helical" evidence="7">
    <location>
        <begin position="309"/>
        <end position="329"/>
    </location>
</feature>
<evidence type="ECO:0000256" key="4">
    <source>
        <dbReference type="ARBA" id="ARBA00023136"/>
    </source>
</evidence>
<reference evidence="9 10" key="1">
    <citation type="journal article" date="2015" name="Environ. Microbiol.">
        <title>Metagenome sequence of Elaphomyces granulatus from sporocarp tissue reveals Ascomycota ectomycorrhizal fingerprints of genome expansion and a Proteobacteria-rich microbiome.</title>
        <authorList>
            <person name="Quandt C.A."/>
            <person name="Kohler A."/>
            <person name="Hesse C.N."/>
            <person name="Sharpton T.J."/>
            <person name="Martin F."/>
            <person name="Spatafora J.W."/>
        </authorList>
    </citation>
    <scope>NUCLEOTIDE SEQUENCE [LARGE SCALE GENOMIC DNA]</scope>
    <source>
        <strain evidence="9 10">OSC145934</strain>
    </source>
</reference>
<dbReference type="AlphaFoldDB" id="A0A232LXJ9"/>
<feature type="transmembrane region" description="Helical" evidence="7">
    <location>
        <begin position="618"/>
        <end position="638"/>
    </location>
</feature>
<evidence type="ECO:0000313" key="10">
    <source>
        <dbReference type="Proteomes" id="UP000243515"/>
    </source>
</evidence>
<evidence type="ECO:0000256" key="6">
    <source>
        <dbReference type="SAM" id="MobiDB-lite"/>
    </source>
</evidence>
<dbReference type="PANTHER" id="PTHR28538:SF1">
    <property type="entry name" value="INTEGRAL INNER NUCLEAR MEMBRANE PROTEIN IMA1"/>
    <property type="match status" value="1"/>
</dbReference>
<feature type="compositionally biased region" description="Polar residues" evidence="6">
    <location>
        <begin position="531"/>
        <end position="545"/>
    </location>
</feature>
<dbReference type="GO" id="GO:0005637">
    <property type="term" value="C:nuclear inner membrane"/>
    <property type="evidence" value="ECO:0007669"/>
    <property type="project" value="UniProtKB-SubCell"/>
</dbReference>
<dbReference type="GO" id="GO:0044732">
    <property type="term" value="C:mitotic spindle pole body"/>
    <property type="evidence" value="ECO:0007669"/>
    <property type="project" value="TreeGrafter"/>
</dbReference>
<name>A0A232LXJ9_9EURO</name>
<dbReference type="PANTHER" id="PTHR28538">
    <property type="entry name" value="INTEGRAL INNER NUCLEAR MEMBRANE PROTEIN IMA1"/>
    <property type="match status" value="1"/>
</dbReference>
<dbReference type="InterPro" id="IPR018617">
    <property type="entry name" value="Ima1_N"/>
</dbReference>
<feature type="region of interest" description="Disordered" evidence="6">
    <location>
        <begin position="349"/>
        <end position="383"/>
    </location>
</feature>
<feature type="transmembrane region" description="Helical" evidence="7">
    <location>
        <begin position="588"/>
        <end position="606"/>
    </location>
</feature>
<evidence type="ECO:0000256" key="5">
    <source>
        <dbReference type="ARBA" id="ARBA00023242"/>
    </source>
</evidence>
<comment type="caution">
    <text evidence="9">The sequence shown here is derived from an EMBL/GenBank/DDBJ whole genome shotgun (WGS) entry which is preliminary data.</text>
</comment>
<feature type="compositionally biased region" description="Basic and acidic residues" evidence="6">
    <location>
        <begin position="353"/>
        <end position="365"/>
    </location>
</feature>
<protein>
    <recommendedName>
        <fullName evidence="8">Ima1 N-terminal domain-containing protein</fullName>
    </recommendedName>
</protein>
<dbReference type="Pfam" id="PF09779">
    <property type="entry name" value="Ima1_N"/>
    <property type="match status" value="1"/>
</dbReference>
<sequence>MAAIFQKRLRCFYCGQRSTQSEAGSIRKWQCTYCEAVNFLDEKGEITDPPTIETDPEGHGISASKAPFESIDFVDSGLFCRRCVRNQHLFMKTLATYFPDPDDPRYSAYEREYPRFRQNLEERYPQVCENCESRVKAGIHQAGYVAKADHLRRMMERSRTGRAARKARNRNWRSLLVFAGAVGYWGSVAGQLSWNLMGAMKSKGAVSDQWKPVSSSLLSCIRQAIETQRVETQCSSDIVPYAGLALALSIITLWWNPKLRLKVEGRNGRFVGLGEYYKLQLILIVMRFVAWALLRDPDAGSMPSSLPPVLHACVAAFTIMGVVGSRYIIRYDTRPLVLWSDSPQISPVKTTKSFRERSAGTKRSDLTNLNDQQHPPGFPLEKLASPRLPVTREPSILLTPPPESDSMDWTPSLRQEIRPTYNRTSENSPKGVNSEPSPFYGWLPPVSKPLAWQLRNSASQKPIEQVVGPNPFRRAETPSKKQRGHSVETEIENPPSPIFASPKFFPPADVGASTELESLFDRAFTIKSPGDPSSESIVSTPNSRNLPAPASPQGRTSPFQYLRFTLLMISAISWHLSRSHRIFIPGNYVEIASLSCASLIAGFALLETFKRPAVSWSGLEISVPVAQLGVAIALGASLPNPSKFFWGNYSDMTGNVLLIWMAMQEAPGVFFL</sequence>
<dbReference type="InterPro" id="IPR042321">
    <property type="entry name" value="Ima1"/>
</dbReference>
<dbReference type="EMBL" id="NPHW01003881">
    <property type="protein sequence ID" value="OXV08804.1"/>
    <property type="molecule type" value="Genomic_DNA"/>
</dbReference>
<feature type="transmembrane region" description="Helical" evidence="7">
    <location>
        <begin position="238"/>
        <end position="255"/>
    </location>
</feature>
<dbReference type="GO" id="GO:0034506">
    <property type="term" value="C:chromosome, centromeric core domain"/>
    <property type="evidence" value="ECO:0007669"/>
    <property type="project" value="TreeGrafter"/>
</dbReference>
<comment type="subcellular location">
    <subcellularLocation>
        <location evidence="1">Nucleus inner membrane</location>
        <topology evidence="1">Multi-pass membrane protein</topology>
    </subcellularLocation>
</comment>
<evidence type="ECO:0000256" key="1">
    <source>
        <dbReference type="ARBA" id="ARBA00004473"/>
    </source>
</evidence>
<evidence type="ECO:0000256" key="7">
    <source>
        <dbReference type="SAM" id="Phobius"/>
    </source>
</evidence>
<feature type="transmembrane region" description="Helical" evidence="7">
    <location>
        <begin position="175"/>
        <end position="194"/>
    </location>
</feature>
<evidence type="ECO:0000256" key="2">
    <source>
        <dbReference type="ARBA" id="ARBA00022692"/>
    </source>
</evidence>
<keyword evidence="3 7" id="KW-1133">Transmembrane helix</keyword>
<gene>
    <name evidence="9" type="ORF">Egran_03433</name>
</gene>
<evidence type="ECO:0000259" key="8">
    <source>
        <dbReference type="Pfam" id="PF09779"/>
    </source>
</evidence>
<keyword evidence="2 7" id="KW-0812">Transmembrane</keyword>
<dbReference type="Proteomes" id="UP000243515">
    <property type="component" value="Unassembled WGS sequence"/>
</dbReference>
<dbReference type="GO" id="GO:0071765">
    <property type="term" value="P:nuclear inner membrane organization"/>
    <property type="evidence" value="ECO:0007669"/>
    <property type="project" value="InterPro"/>
</dbReference>
<keyword evidence="5" id="KW-0539">Nucleus</keyword>
<proteinExistence type="predicted"/>
<feature type="region of interest" description="Disordered" evidence="6">
    <location>
        <begin position="526"/>
        <end position="554"/>
    </location>
</feature>
<dbReference type="GO" id="GO:0034992">
    <property type="term" value="C:microtubule organizing center attachment site"/>
    <property type="evidence" value="ECO:0007669"/>
    <property type="project" value="TreeGrafter"/>
</dbReference>
<evidence type="ECO:0000313" key="9">
    <source>
        <dbReference type="EMBL" id="OXV08804.1"/>
    </source>
</evidence>
<evidence type="ECO:0000256" key="3">
    <source>
        <dbReference type="ARBA" id="ARBA00022989"/>
    </source>
</evidence>
<feature type="transmembrane region" description="Helical" evidence="7">
    <location>
        <begin position="644"/>
        <end position="663"/>
    </location>
</feature>
<accession>A0A232LXJ9</accession>
<feature type="transmembrane region" description="Helical" evidence="7">
    <location>
        <begin position="276"/>
        <end position="294"/>
    </location>
</feature>
<keyword evidence="4 7" id="KW-0472">Membrane</keyword>
<keyword evidence="10" id="KW-1185">Reference proteome</keyword>
<organism evidence="9 10">
    <name type="scientific">Elaphomyces granulatus</name>
    <dbReference type="NCBI Taxonomy" id="519963"/>
    <lineage>
        <taxon>Eukaryota</taxon>
        <taxon>Fungi</taxon>
        <taxon>Dikarya</taxon>
        <taxon>Ascomycota</taxon>
        <taxon>Pezizomycotina</taxon>
        <taxon>Eurotiomycetes</taxon>
        <taxon>Eurotiomycetidae</taxon>
        <taxon>Eurotiales</taxon>
        <taxon>Elaphomycetaceae</taxon>
        <taxon>Elaphomyces</taxon>
    </lineage>
</organism>
<feature type="domain" description="Ima1 N-terminal" evidence="8">
    <location>
        <begin position="9"/>
        <end position="135"/>
    </location>
</feature>
<feature type="region of interest" description="Disordered" evidence="6">
    <location>
        <begin position="469"/>
        <end position="498"/>
    </location>
</feature>
<dbReference type="OrthoDB" id="5966927at2759"/>